<reference evidence="6 7" key="1">
    <citation type="submission" date="2018-07" db="EMBL/GenBank/DDBJ databases">
        <title>Genomic Encyclopedia of Type Strains, Phase IV (KMG-IV): sequencing the most valuable type-strain genomes for metagenomic binning, comparative biology and taxonomic classification.</title>
        <authorList>
            <person name="Goeker M."/>
        </authorList>
    </citation>
    <scope>NUCLEOTIDE SEQUENCE [LARGE SCALE GENOMIC DNA]</scope>
    <source>
        <strain evidence="6 7">DSM 4134</strain>
    </source>
</reference>
<dbReference type="InterPro" id="IPR000917">
    <property type="entry name" value="Sulfatase_N"/>
</dbReference>
<evidence type="ECO:0000313" key="7">
    <source>
        <dbReference type="Proteomes" id="UP000256779"/>
    </source>
</evidence>
<dbReference type="InterPro" id="IPR017850">
    <property type="entry name" value="Alkaline_phosphatase_core_sf"/>
</dbReference>
<keyword evidence="2" id="KW-0479">Metal-binding</keyword>
<dbReference type="PROSITE" id="PS00523">
    <property type="entry name" value="SULFATASE_1"/>
    <property type="match status" value="1"/>
</dbReference>
<dbReference type="EMBL" id="QREG01000003">
    <property type="protein sequence ID" value="REE01549.1"/>
    <property type="molecule type" value="Genomic_DNA"/>
</dbReference>
<feature type="domain" description="Sulfatase N-terminal" evidence="5">
    <location>
        <begin position="40"/>
        <end position="338"/>
    </location>
</feature>
<dbReference type="GO" id="GO:0046872">
    <property type="term" value="F:metal ion binding"/>
    <property type="evidence" value="ECO:0007669"/>
    <property type="project" value="UniProtKB-KW"/>
</dbReference>
<dbReference type="SUPFAM" id="SSF53649">
    <property type="entry name" value="Alkaline phosphatase-like"/>
    <property type="match status" value="1"/>
</dbReference>
<dbReference type="OrthoDB" id="9764377at2"/>
<accession>A0A3D9L7B5</accession>
<dbReference type="Pfam" id="PF00884">
    <property type="entry name" value="Sulfatase"/>
    <property type="match status" value="1"/>
</dbReference>
<keyword evidence="3" id="KW-0378">Hydrolase</keyword>
<dbReference type="Proteomes" id="UP000256779">
    <property type="component" value="Unassembled WGS sequence"/>
</dbReference>
<comment type="caution">
    <text evidence="6">The sequence shown here is derived from an EMBL/GenBank/DDBJ whole genome shotgun (WGS) entry which is preliminary data.</text>
</comment>
<dbReference type="PANTHER" id="PTHR42693">
    <property type="entry name" value="ARYLSULFATASE FAMILY MEMBER"/>
    <property type="match status" value="1"/>
</dbReference>
<keyword evidence="4" id="KW-0106">Calcium</keyword>
<name>A0A3D9L7B5_MARFU</name>
<dbReference type="InterPro" id="IPR024607">
    <property type="entry name" value="Sulfatase_CS"/>
</dbReference>
<dbReference type="Gene3D" id="3.40.720.10">
    <property type="entry name" value="Alkaline Phosphatase, subunit A"/>
    <property type="match status" value="1"/>
</dbReference>
<keyword evidence="7" id="KW-1185">Reference proteome</keyword>
<organism evidence="6 7">
    <name type="scientific">Marinoscillum furvescens DSM 4134</name>
    <dbReference type="NCBI Taxonomy" id="1122208"/>
    <lineage>
        <taxon>Bacteria</taxon>
        <taxon>Pseudomonadati</taxon>
        <taxon>Bacteroidota</taxon>
        <taxon>Cytophagia</taxon>
        <taxon>Cytophagales</taxon>
        <taxon>Reichenbachiellaceae</taxon>
        <taxon>Marinoscillum</taxon>
    </lineage>
</organism>
<evidence type="ECO:0000256" key="1">
    <source>
        <dbReference type="ARBA" id="ARBA00008779"/>
    </source>
</evidence>
<evidence type="ECO:0000256" key="2">
    <source>
        <dbReference type="ARBA" id="ARBA00022723"/>
    </source>
</evidence>
<dbReference type="CDD" id="cd16146">
    <property type="entry name" value="ARS_like"/>
    <property type="match status" value="1"/>
</dbReference>
<dbReference type="PANTHER" id="PTHR42693:SF53">
    <property type="entry name" value="ENDO-4-O-SULFATASE"/>
    <property type="match status" value="1"/>
</dbReference>
<evidence type="ECO:0000256" key="3">
    <source>
        <dbReference type="ARBA" id="ARBA00022801"/>
    </source>
</evidence>
<dbReference type="PROSITE" id="PS51257">
    <property type="entry name" value="PROKAR_LIPOPROTEIN"/>
    <property type="match status" value="1"/>
</dbReference>
<evidence type="ECO:0000256" key="4">
    <source>
        <dbReference type="ARBA" id="ARBA00022837"/>
    </source>
</evidence>
<dbReference type="InterPro" id="IPR050738">
    <property type="entry name" value="Sulfatase"/>
</dbReference>
<proteinExistence type="inferred from homology"/>
<evidence type="ECO:0000259" key="5">
    <source>
        <dbReference type="Pfam" id="PF00884"/>
    </source>
</evidence>
<dbReference type="RefSeq" id="WP_115866838.1">
    <property type="nucleotide sequence ID" value="NZ_QREG01000003.1"/>
</dbReference>
<dbReference type="GO" id="GO:0004065">
    <property type="term" value="F:arylsulfatase activity"/>
    <property type="evidence" value="ECO:0007669"/>
    <property type="project" value="TreeGrafter"/>
</dbReference>
<dbReference type="AlphaFoldDB" id="A0A3D9L7B5"/>
<comment type="similarity">
    <text evidence="1">Belongs to the sulfatase family.</text>
</comment>
<protein>
    <submittedName>
        <fullName evidence="6">Arylsulfatase A-like enzyme</fullName>
    </submittedName>
</protein>
<evidence type="ECO:0000313" key="6">
    <source>
        <dbReference type="EMBL" id="REE01549.1"/>
    </source>
</evidence>
<sequence>MKSSQYRWKVYQRSLAYILLMQVCGLLISCTSSEQQVRQPNVLVILTDDQGAGDFGFMGNEWLETPVLDRLVREGVHLTNFYVSPVCAPTRASFLTGRYHQRTGVTGVTRGRENMSLDEQTIAQAFKANDYATGCFGKWHNGAHYPYHPMGRGFDQFVGFASGHYTNYFDSKIERNGRVVDFEGYLSNVITDAAIDFIGEAVAADKPFFCYVPYNTPHTPAQVPDRYFDKYKAKGLDDFNAAMYGMCENIDENIGKLLASLATKGIENETLVVFFSDNGPVNYRYNAGLKGKKASVDEGGVKVPCLFYWPGKLPAGHTVEALSAHIDLLPTIQSLTGISYAFDKALDGKDLSARLKGKADGEVHDALYEAWWDRRRVRTPDYLLVNNELYDIRQDPGQQNDISKDSVQLMAKLEGMHTQWKASLNLAADQKINPIPVGYDAYPVNILPAHEAELYPPFPQREDRKHTGIAYYAQYGWAHDWIDHWTQTEAFFSWPVEVMDSATYHVYFKYNLAKENTGCKLRLSAGAAALETVVTKAFHVDPLPSPDRAPRGEEAPERHWAVHYAGTITLPAGPVSLKMETLEITGTESIELKEIVLSKKTALDETYF</sequence>
<gene>
    <name evidence="6" type="ORF">C7460_10365</name>
</gene>